<feature type="domain" description="Aminoglycoside phosphotransferase" evidence="2">
    <location>
        <begin position="69"/>
        <end position="261"/>
    </location>
</feature>
<feature type="non-terminal residue" evidence="3">
    <location>
        <position position="384"/>
    </location>
</feature>
<feature type="compositionally biased region" description="Pro residues" evidence="1">
    <location>
        <begin position="367"/>
        <end position="384"/>
    </location>
</feature>
<dbReference type="eggNOG" id="COG3173">
    <property type="taxonomic scope" value="Bacteria"/>
</dbReference>
<dbReference type="RefSeq" id="WP_193345724.1">
    <property type="nucleotide sequence ID" value="NZ_JGZB01000002.1"/>
</dbReference>
<evidence type="ECO:0000256" key="1">
    <source>
        <dbReference type="SAM" id="MobiDB-lite"/>
    </source>
</evidence>
<dbReference type="Pfam" id="PF01636">
    <property type="entry name" value="APH"/>
    <property type="match status" value="1"/>
</dbReference>
<organism evidence="3 4">
    <name type="scientific">Bifidobacterium magnum</name>
    <dbReference type="NCBI Taxonomy" id="1692"/>
    <lineage>
        <taxon>Bacteria</taxon>
        <taxon>Bacillati</taxon>
        <taxon>Actinomycetota</taxon>
        <taxon>Actinomycetes</taxon>
        <taxon>Bifidobacteriales</taxon>
        <taxon>Bifidobacteriaceae</taxon>
        <taxon>Bifidobacterium</taxon>
    </lineage>
</organism>
<keyword evidence="3" id="KW-0808">Transferase</keyword>
<protein>
    <submittedName>
        <fullName evidence="3">Aminoglycoside phosphotransferase</fullName>
    </submittedName>
</protein>
<gene>
    <name evidence="3" type="ORF">BMAGN_0928</name>
</gene>
<sequence>MERNNLMLAALASSAMPNLNVAGVRTSEQRNQTDEDAGIDQAVVQDTQGNLYNVYASRMPAGKKRLTNRTRAAAAIEISREFAGLSFNIDQIVAFSAANGANDLSRPTVLITRHPDGQSRSLDLLTLNDCASIGTAIATIHRMRPKFIVDSRYPAYTTEQIRMQLVAWIQRLRAAGHVPQEITNNWDRIMETEGLWSFETCPVHGGFSDGDFIFSGSTITTITNWQHMQINDPARDLAWIFSQLDDTHRNAVLAAYGRMLGNRLDDLIMLRANLWVQMEQVGDFIAAIQKGDNEKIMQFKAQVDRLAHQLGVTRHRNESQQQHIERKSQAEPSTVTVNTLLRNEAMINNATGTGAVRQEPASAPSQPVRPAPAPPQPAASAPQP</sequence>
<evidence type="ECO:0000313" key="4">
    <source>
        <dbReference type="Proteomes" id="UP000029052"/>
    </source>
</evidence>
<dbReference type="Gene3D" id="3.90.1200.10">
    <property type="match status" value="1"/>
</dbReference>
<dbReference type="GO" id="GO:0016740">
    <property type="term" value="F:transferase activity"/>
    <property type="evidence" value="ECO:0007669"/>
    <property type="project" value="UniProtKB-KW"/>
</dbReference>
<accession>A0A087BDR4</accession>
<keyword evidence="4" id="KW-1185">Reference proteome</keyword>
<dbReference type="AlphaFoldDB" id="A0A087BDR4"/>
<reference evidence="3 4" key="1">
    <citation type="submission" date="2014-03" db="EMBL/GenBank/DDBJ databases">
        <title>Genomics of Bifidobacteria.</title>
        <authorList>
            <person name="Ventura M."/>
            <person name="Milani C."/>
            <person name="Lugli G.A."/>
        </authorList>
    </citation>
    <scope>NUCLEOTIDE SEQUENCE [LARGE SCALE GENOMIC DNA]</scope>
    <source>
        <strain evidence="3 4">LMG 11591</strain>
    </source>
</reference>
<dbReference type="SUPFAM" id="SSF56112">
    <property type="entry name" value="Protein kinase-like (PK-like)"/>
    <property type="match status" value="1"/>
</dbReference>
<comment type="caution">
    <text evidence="3">The sequence shown here is derived from an EMBL/GenBank/DDBJ whole genome shotgun (WGS) entry which is preliminary data.</text>
</comment>
<evidence type="ECO:0000313" key="3">
    <source>
        <dbReference type="EMBL" id="KFI69164.1"/>
    </source>
</evidence>
<dbReference type="InterPro" id="IPR002575">
    <property type="entry name" value="Aminoglycoside_PTrfase"/>
</dbReference>
<feature type="region of interest" description="Disordered" evidence="1">
    <location>
        <begin position="346"/>
        <end position="384"/>
    </location>
</feature>
<dbReference type="Proteomes" id="UP000029052">
    <property type="component" value="Unassembled WGS sequence"/>
</dbReference>
<proteinExistence type="predicted"/>
<dbReference type="InterPro" id="IPR011009">
    <property type="entry name" value="Kinase-like_dom_sf"/>
</dbReference>
<evidence type="ECO:0000259" key="2">
    <source>
        <dbReference type="Pfam" id="PF01636"/>
    </source>
</evidence>
<dbReference type="STRING" id="1692.BMAGN_0928"/>
<name>A0A087BDR4_9BIFI</name>
<dbReference type="EMBL" id="JGZB01000002">
    <property type="protein sequence ID" value="KFI69164.1"/>
    <property type="molecule type" value="Genomic_DNA"/>
</dbReference>